<dbReference type="SUPFAM" id="SSF51905">
    <property type="entry name" value="FAD/NAD(P)-binding domain"/>
    <property type="match status" value="1"/>
</dbReference>
<evidence type="ECO:0000256" key="1">
    <source>
        <dbReference type="ARBA" id="ARBA00001974"/>
    </source>
</evidence>
<dbReference type="EMBL" id="ML995849">
    <property type="protein sequence ID" value="KAF2767995.1"/>
    <property type="molecule type" value="Genomic_DNA"/>
</dbReference>
<keyword evidence="2" id="KW-0285">Flavoprotein</keyword>
<dbReference type="InterPro" id="IPR036188">
    <property type="entry name" value="FAD/NAD-bd_sf"/>
</dbReference>
<dbReference type="PANTHER" id="PTHR47178:SF6">
    <property type="entry name" value="FAD-BINDING DOMAIN-CONTAINING PROTEIN"/>
    <property type="match status" value="1"/>
</dbReference>
<feature type="signal peptide" evidence="6">
    <location>
        <begin position="1"/>
        <end position="18"/>
    </location>
</feature>
<gene>
    <name evidence="7" type="ORF">EJ03DRAFT_262084</name>
</gene>
<feature type="chain" id="PRO_5026234070" description="FAD/NAD(P)-binding domain-containing protein" evidence="6">
    <location>
        <begin position="19"/>
        <end position="229"/>
    </location>
</feature>
<reference evidence="7" key="1">
    <citation type="journal article" date="2020" name="Stud. Mycol.">
        <title>101 Dothideomycetes genomes: a test case for predicting lifestyles and emergence of pathogens.</title>
        <authorList>
            <person name="Haridas S."/>
            <person name="Albert R."/>
            <person name="Binder M."/>
            <person name="Bloem J."/>
            <person name="Labutti K."/>
            <person name="Salamov A."/>
            <person name="Andreopoulos B."/>
            <person name="Baker S."/>
            <person name="Barry K."/>
            <person name="Bills G."/>
            <person name="Bluhm B."/>
            <person name="Cannon C."/>
            <person name="Castanera R."/>
            <person name="Culley D."/>
            <person name="Daum C."/>
            <person name="Ezra D."/>
            <person name="Gonzalez J."/>
            <person name="Henrissat B."/>
            <person name="Kuo A."/>
            <person name="Liang C."/>
            <person name="Lipzen A."/>
            <person name="Lutzoni F."/>
            <person name="Magnuson J."/>
            <person name="Mondo S."/>
            <person name="Nolan M."/>
            <person name="Ohm R."/>
            <person name="Pangilinan J."/>
            <person name="Park H.-J."/>
            <person name="Ramirez L."/>
            <person name="Alfaro M."/>
            <person name="Sun H."/>
            <person name="Tritt A."/>
            <person name="Yoshinaga Y."/>
            <person name="Zwiers L.-H."/>
            <person name="Turgeon B."/>
            <person name="Goodwin S."/>
            <person name="Spatafora J."/>
            <person name="Crous P."/>
            <person name="Grigoriev I."/>
        </authorList>
    </citation>
    <scope>NUCLEOTIDE SEQUENCE</scope>
    <source>
        <strain evidence="7">CBS 116005</strain>
    </source>
</reference>
<dbReference type="OrthoDB" id="47494at2759"/>
<keyword evidence="5" id="KW-0503">Monooxygenase</keyword>
<feature type="non-terminal residue" evidence="7">
    <location>
        <position position="229"/>
    </location>
</feature>
<dbReference type="AlphaFoldDB" id="A0A6G1L585"/>
<evidence type="ECO:0000256" key="6">
    <source>
        <dbReference type="SAM" id="SignalP"/>
    </source>
</evidence>
<evidence type="ECO:0000256" key="2">
    <source>
        <dbReference type="ARBA" id="ARBA00022630"/>
    </source>
</evidence>
<sequence>RRLQIAIIGAGMSGLALANGLLKDPAGRFDVHLCERDSLAFDSERGGYHIRINANGLSALQNISDRDLWNSLRDVWSGDDARAPAMVDPNFNIRLRLADLKLYPASRPVSRHGLRDALLRPLLDQKRVHLGHRLERFEYGAGDQGGVLLYFQDQPAQHADLLIAADGSNSLVNKLVGLNNKIKLQEWTLVQARGAIDSTVRAKLPRTLLDSGSVVALGGTKRSAFASVY</sequence>
<dbReference type="GO" id="GO:0004497">
    <property type="term" value="F:monooxygenase activity"/>
    <property type="evidence" value="ECO:0007669"/>
    <property type="project" value="UniProtKB-KW"/>
</dbReference>
<dbReference type="PRINTS" id="PR00420">
    <property type="entry name" value="RNGMNOXGNASE"/>
</dbReference>
<keyword evidence="6" id="KW-0732">Signal</keyword>
<evidence type="ECO:0000256" key="3">
    <source>
        <dbReference type="ARBA" id="ARBA00022827"/>
    </source>
</evidence>
<accession>A0A6G1L585</accession>
<comment type="cofactor">
    <cofactor evidence="1">
        <name>FAD</name>
        <dbReference type="ChEBI" id="CHEBI:57692"/>
    </cofactor>
</comment>
<dbReference type="Gene3D" id="3.50.50.60">
    <property type="entry name" value="FAD/NAD(P)-binding domain"/>
    <property type="match status" value="1"/>
</dbReference>
<name>A0A6G1L585_9PEZI</name>
<keyword evidence="3" id="KW-0274">FAD</keyword>
<evidence type="ECO:0000256" key="4">
    <source>
        <dbReference type="ARBA" id="ARBA00023002"/>
    </source>
</evidence>
<dbReference type="PANTHER" id="PTHR47178">
    <property type="entry name" value="MONOOXYGENASE, FAD-BINDING"/>
    <property type="match status" value="1"/>
</dbReference>
<feature type="non-terminal residue" evidence="7">
    <location>
        <position position="1"/>
    </location>
</feature>
<proteinExistence type="predicted"/>
<evidence type="ECO:0000313" key="7">
    <source>
        <dbReference type="EMBL" id="KAF2767995.1"/>
    </source>
</evidence>
<keyword evidence="8" id="KW-1185">Reference proteome</keyword>
<evidence type="ECO:0000256" key="5">
    <source>
        <dbReference type="ARBA" id="ARBA00023033"/>
    </source>
</evidence>
<protein>
    <recommendedName>
        <fullName evidence="9">FAD/NAD(P)-binding domain-containing protein</fullName>
    </recommendedName>
</protein>
<keyword evidence="4" id="KW-0560">Oxidoreductase</keyword>
<evidence type="ECO:0008006" key="9">
    <source>
        <dbReference type="Google" id="ProtNLM"/>
    </source>
</evidence>
<evidence type="ECO:0000313" key="8">
    <source>
        <dbReference type="Proteomes" id="UP000799436"/>
    </source>
</evidence>
<organism evidence="7 8">
    <name type="scientific">Teratosphaeria nubilosa</name>
    <dbReference type="NCBI Taxonomy" id="161662"/>
    <lineage>
        <taxon>Eukaryota</taxon>
        <taxon>Fungi</taxon>
        <taxon>Dikarya</taxon>
        <taxon>Ascomycota</taxon>
        <taxon>Pezizomycotina</taxon>
        <taxon>Dothideomycetes</taxon>
        <taxon>Dothideomycetidae</taxon>
        <taxon>Mycosphaerellales</taxon>
        <taxon>Teratosphaeriaceae</taxon>
        <taxon>Teratosphaeria</taxon>
    </lineage>
</organism>
<dbReference type="Proteomes" id="UP000799436">
    <property type="component" value="Unassembled WGS sequence"/>
</dbReference>